<protein>
    <submittedName>
        <fullName evidence="2">121_t:CDS:1</fullName>
    </submittedName>
</protein>
<feature type="region of interest" description="Disordered" evidence="1">
    <location>
        <begin position="1"/>
        <end position="27"/>
    </location>
</feature>
<proteinExistence type="predicted"/>
<feature type="compositionally biased region" description="Polar residues" evidence="1">
    <location>
        <begin position="1"/>
        <end position="10"/>
    </location>
</feature>
<keyword evidence="3" id="KW-1185">Reference proteome</keyword>
<dbReference type="Proteomes" id="UP000789901">
    <property type="component" value="Unassembled WGS sequence"/>
</dbReference>
<accession>A0ABN7VWB2</accession>
<evidence type="ECO:0000256" key="1">
    <source>
        <dbReference type="SAM" id="MobiDB-lite"/>
    </source>
</evidence>
<feature type="non-terminal residue" evidence="2">
    <location>
        <position position="207"/>
    </location>
</feature>
<evidence type="ECO:0000313" key="2">
    <source>
        <dbReference type="EMBL" id="CAG8802684.1"/>
    </source>
</evidence>
<comment type="caution">
    <text evidence="2">The sequence shown here is derived from an EMBL/GenBank/DDBJ whole genome shotgun (WGS) entry which is preliminary data.</text>
</comment>
<gene>
    <name evidence="2" type="ORF">GMARGA_LOCUS23466</name>
</gene>
<dbReference type="EMBL" id="CAJVQB010023785">
    <property type="protein sequence ID" value="CAG8802684.1"/>
    <property type="molecule type" value="Genomic_DNA"/>
</dbReference>
<sequence length="207" mass="23603">MSDSESVNDNKGNEPSKETAFNSHWETDDESETLLEKIIPFNSHLEVSNDEGDKPFVEITSFNSGKKLCELIYKVHNITNNIRINCKIDTPNFCYKESSNDNSDDSDLDVPKSPVNLDSDFVPNTQVTKTIRHIIYDSLFEYWNEPIMIGLLASLLDPYLKTLSSWDEETQEKAKAELKHQFETLISSNNNLTASMYANSKNNKSIH</sequence>
<organism evidence="2 3">
    <name type="scientific">Gigaspora margarita</name>
    <dbReference type="NCBI Taxonomy" id="4874"/>
    <lineage>
        <taxon>Eukaryota</taxon>
        <taxon>Fungi</taxon>
        <taxon>Fungi incertae sedis</taxon>
        <taxon>Mucoromycota</taxon>
        <taxon>Glomeromycotina</taxon>
        <taxon>Glomeromycetes</taxon>
        <taxon>Diversisporales</taxon>
        <taxon>Gigasporaceae</taxon>
        <taxon>Gigaspora</taxon>
    </lineage>
</organism>
<name>A0ABN7VWB2_GIGMA</name>
<evidence type="ECO:0000313" key="3">
    <source>
        <dbReference type="Proteomes" id="UP000789901"/>
    </source>
</evidence>
<reference evidence="2 3" key="1">
    <citation type="submission" date="2021-06" db="EMBL/GenBank/DDBJ databases">
        <authorList>
            <person name="Kallberg Y."/>
            <person name="Tangrot J."/>
            <person name="Rosling A."/>
        </authorList>
    </citation>
    <scope>NUCLEOTIDE SEQUENCE [LARGE SCALE GENOMIC DNA]</scope>
    <source>
        <strain evidence="2 3">120-4 pot B 10/14</strain>
    </source>
</reference>